<reference evidence="1 2" key="1">
    <citation type="submission" date="2018-05" db="EMBL/GenBank/DDBJ databases">
        <title>Streptomyces venezuelae.</title>
        <authorList>
            <person name="Kim W."/>
            <person name="Lee N."/>
            <person name="Cho B.-K."/>
        </authorList>
    </citation>
    <scope>NUCLEOTIDE SEQUENCE [LARGE SCALE GENOMIC DNA]</scope>
    <source>
        <strain evidence="1 2">ATCC 15068</strain>
    </source>
</reference>
<organism evidence="1 2">
    <name type="scientific">Streptomyces venezuelae</name>
    <dbReference type="NCBI Taxonomy" id="54571"/>
    <lineage>
        <taxon>Bacteria</taxon>
        <taxon>Bacillati</taxon>
        <taxon>Actinomycetota</taxon>
        <taxon>Actinomycetes</taxon>
        <taxon>Kitasatosporales</taxon>
        <taxon>Streptomycetaceae</taxon>
        <taxon>Streptomyces</taxon>
    </lineage>
</organism>
<evidence type="ECO:0008006" key="3">
    <source>
        <dbReference type="Google" id="ProtNLM"/>
    </source>
</evidence>
<dbReference type="AlphaFoldDB" id="A0A5P2AY02"/>
<evidence type="ECO:0000313" key="2">
    <source>
        <dbReference type="Proteomes" id="UP000324106"/>
    </source>
</evidence>
<proteinExistence type="predicted"/>
<evidence type="ECO:0000313" key="1">
    <source>
        <dbReference type="EMBL" id="QES22550.1"/>
    </source>
</evidence>
<dbReference type="EMBL" id="CP029194">
    <property type="protein sequence ID" value="QES22550.1"/>
    <property type="molecule type" value="Genomic_DNA"/>
</dbReference>
<dbReference type="Proteomes" id="UP000324106">
    <property type="component" value="Chromosome"/>
</dbReference>
<sequence>MAAALVLALTGCEEDVPAAGSEKAPGVPGEARPGAEVPKAVWLDPTGLMHALPVESEVSDVFTGGEPFVGQGSEAVDHCAEETGVACTGLVGISGKDMEARGDSDGTRVEFRLFSFGTEEQAGAAMKGLAAEKRKSSAEYGEPAKPVTVVTVADETDAFADDSSADVVMRIGTVVAHINANETDPRNLEHASNVQVERVRTVAAGKNPGH</sequence>
<protein>
    <recommendedName>
        <fullName evidence="3">DUF3558 domain-containing protein</fullName>
    </recommendedName>
</protein>
<gene>
    <name evidence="1" type="ORF">DEJ46_28455</name>
</gene>
<accession>A0A5P2AY02</accession>
<name>A0A5P2AY02_STRVZ</name>